<dbReference type="EMBL" id="JBBHLI010000002">
    <property type="protein sequence ID" value="MEK9500217.1"/>
    <property type="molecule type" value="Genomic_DNA"/>
</dbReference>
<proteinExistence type="predicted"/>
<gene>
    <name evidence="2" type="ORF">WI372_04450</name>
</gene>
<name>A0ABU9E682_9BACT</name>
<feature type="transmembrane region" description="Helical" evidence="1">
    <location>
        <begin position="12"/>
        <end position="33"/>
    </location>
</feature>
<sequence length="327" mass="35133">MALKTRHGAPGIMLIGLSAIGLFALVSVVAWRFGIEELPDPADPSLGGSDAAASFSQLTTGSVLDTARIVRLGELGPELPESSGLAVSRARPELLWTHNDGDEGRLFAIRSDGTPVASIEVKGIDIDDWEDIDLARCPADAPDDRDCLYVGDVGDNDASRQRYSIDIVPEPDPEGGDEVEVLRRVWFRYPEGPADTEGLAVLDNGDALLLTKGNDGPSRLYRLPLGDEESDEVLDATLVGNVPVVVDTDRDRITAAAVSPDESILAIRNHHAVYLFDMDRPLGAPLLCEIGALQPQGEALDFIQPSMLILTSEQVEGRAPIVRLRCP</sequence>
<organism evidence="2 3">
    <name type="scientific">Gaopeijia maritima</name>
    <dbReference type="NCBI Taxonomy" id="3119007"/>
    <lineage>
        <taxon>Bacteria</taxon>
        <taxon>Pseudomonadati</taxon>
        <taxon>Gemmatimonadota</taxon>
        <taxon>Longimicrobiia</taxon>
        <taxon>Gaopeijiales</taxon>
        <taxon>Gaopeijiaceae</taxon>
        <taxon>Gaopeijia</taxon>
    </lineage>
</organism>
<dbReference type="RefSeq" id="WP_405275340.1">
    <property type="nucleotide sequence ID" value="NZ_CP144380.1"/>
</dbReference>
<reference evidence="2 3" key="1">
    <citation type="submission" date="2024-02" db="EMBL/GenBank/DDBJ databases">
        <title>A novel Gemmatimonadota bacterium.</title>
        <authorList>
            <person name="Du Z.-J."/>
            <person name="Ye Y.-Q."/>
        </authorList>
    </citation>
    <scope>NUCLEOTIDE SEQUENCE [LARGE SCALE GENOMIC DNA]</scope>
    <source>
        <strain evidence="2 3">DH-20</strain>
    </source>
</reference>
<protein>
    <submittedName>
        <fullName evidence="2">Uncharacterized protein</fullName>
    </submittedName>
</protein>
<dbReference type="SUPFAM" id="SSF101898">
    <property type="entry name" value="NHL repeat"/>
    <property type="match status" value="1"/>
</dbReference>
<keyword evidence="3" id="KW-1185">Reference proteome</keyword>
<dbReference type="Proteomes" id="UP001484239">
    <property type="component" value="Unassembled WGS sequence"/>
</dbReference>
<keyword evidence="1" id="KW-0472">Membrane</keyword>
<comment type="caution">
    <text evidence="2">The sequence shown here is derived from an EMBL/GenBank/DDBJ whole genome shotgun (WGS) entry which is preliminary data.</text>
</comment>
<accession>A0ABU9E682</accession>
<evidence type="ECO:0000256" key="1">
    <source>
        <dbReference type="SAM" id="Phobius"/>
    </source>
</evidence>
<evidence type="ECO:0000313" key="2">
    <source>
        <dbReference type="EMBL" id="MEK9500217.1"/>
    </source>
</evidence>
<evidence type="ECO:0000313" key="3">
    <source>
        <dbReference type="Proteomes" id="UP001484239"/>
    </source>
</evidence>
<keyword evidence="1" id="KW-1133">Transmembrane helix</keyword>
<keyword evidence="1" id="KW-0812">Transmembrane</keyword>